<evidence type="ECO:0000313" key="3">
    <source>
        <dbReference type="EMBL" id="CDW86929.1"/>
    </source>
</evidence>
<feature type="region of interest" description="Disordered" evidence="1">
    <location>
        <begin position="83"/>
        <end position="105"/>
    </location>
</feature>
<keyword evidence="2" id="KW-0472">Membrane</keyword>
<dbReference type="InParanoid" id="A0A078AXP9"/>
<feature type="transmembrane region" description="Helical" evidence="2">
    <location>
        <begin position="28"/>
        <end position="49"/>
    </location>
</feature>
<accession>A0A078AXP9</accession>
<feature type="compositionally biased region" description="Basic and acidic residues" evidence="1">
    <location>
        <begin position="90"/>
        <end position="105"/>
    </location>
</feature>
<keyword evidence="4" id="KW-1185">Reference proteome</keyword>
<feature type="transmembrane region" description="Helical" evidence="2">
    <location>
        <begin position="184"/>
        <end position="203"/>
    </location>
</feature>
<protein>
    <submittedName>
        <fullName evidence="3">Uncharacterized protein</fullName>
    </submittedName>
</protein>
<feature type="transmembrane region" description="Helical" evidence="2">
    <location>
        <begin position="288"/>
        <end position="308"/>
    </location>
</feature>
<dbReference type="EMBL" id="CCKQ01015119">
    <property type="protein sequence ID" value="CDW86929.1"/>
    <property type="molecule type" value="Genomic_DNA"/>
</dbReference>
<keyword evidence="2" id="KW-0812">Transmembrane</keyword>
<keyword evidence="2" id="KW-1133">Transmembrane helix</keyword>
<evidence type="ECO:0000313" key="4">
    <source>
        <dbReference type="Proteomes" id="UP000039865"/>
    </source>
</evidence>
<evidence type="ECO:0000256" key="2">
    <source>
        <dbReference type="SAM" id="Phobius"/>
    </source>
</evidence>
<sequence>MAEQTQQENPFLTNSLQLSWAEHRMLSLTIYLMFLSALFWFLFCIISLITKFCLKPEIREETIYRRLTSTLLQQLDNSEFLLSNSESGSSEEHKNSQSEDGSRHDSMVTFPLWSRKKRYDQLVEEHSSDSERRQTRKDKEMISYPTNFIRNQNSEDKYRIQKKGPDVLATTFTFKVEKHQGLKFLFAWIAMLLLTFSILPLVSIGWLGLTFGIFLISAFMLTQFIAIIYQNNKYIFSTRFAQTNLSYYIQILHKNALSFDDMADFQSGEFYLRKVLATIKYYSENHRFLFFISLIGIVLFSIGAPLLVDEGCLSKHEEVNSNTCKSKECFPIVNYQLITNDQSEIRLQQEAEKVYSHFDQNEEFNSQRRIYKAQLNNLEPGSTYQFSIYYNQTGYLSGKNSNNLETFKMHYMLEENQIDLALISGYLAFDYGQLTCYHLWDQFLEYWQSNFVDHNNAMIPSIVAASKSEIGYQPFSLSDPSKLKDNIFMTFFPFTMNQPYARLYYHHTIQMAFE</sequence>
<name>A0A078AXP9_STYLE</name>
<proteinExistence type="predicted"/>
<dbReference type="Proteomes" id="UP000039865">
    <property type="component" value="Unassembled WGS sequence"/>
</dbReference>
<feature type="transmembrane region" description="Helical" evidence="2">
    <location>
        <begin position="209"/>
        <end position="229"/>
    </location>
</feature>
<dbReference type="AlphaFoldDB" id="A0A078AXP9"/>
<reference evidence="3 4" key="1">
    <citation type="submission" date="2014-06" db="EMBL/GenBank/DDBJ databases">
        <authorList>
            <person name="Swart Estienne"/>
        </authorList>
    </citation>
    <scope>NUCLEOTIDE SEQUENCE [LARGE SCALE GENOMIC DNA]</scope>
    <source>
        <strain evidence="3 4">130c</strain>
    </source>
</reference>
<evidence type="ECO:0000256" key="1">
    <source>
        <dbReference type="SAM" id="MobiDB-lite"/>
    </source>
</evidence>
<organism evidence="3 4">
    <name type="scientific">Stylonychia lemnae</name>
    <name type="common">Ciliate</name>
    <dbReference type="NCBI Taxonomy" id="5949"/>
    <lineage>
        <taxon>Eukaryota</taxon>
        <taxon>Sar</taxon>
        <taxon>Alveolata</taxon>
        <taxon>Ciliophora</taxon>
        <taxon>Intramacronucleata</taxon>
        <taxon>Spirotrichea</taxon>
        <taxon>Stichotrichia</taxon>
        <taxon>Sporadotrichida</taxon>
        <taxon>Oxytrichidae</taxon>
        <taxon>Stylonychinae</taxon>
        <taxon>Stylonychia</taxon>
    </lineage>
</organism>
<gene>
    <name evidence="3" type="primary">Contig12779.g13628</name>
    <name evidence="3" type="ORF">STYLEM_16029</name>
</gene>
<dbReference type="OrthoDB" id="45007at2759"/>